<evidence type="ECO:0000313" key="3">
    <source>
        <dbReference type="Proteomes" id="UP000054565"/>
    </source>
</evidence>
<dbReference type="InterPro" id="IPR054416">
    <property type="entry name" value="GST_UstS-like_C"/>
</dbReference>
<dbReference type="Proteomes" id="UP000054565">
    <property type="component" value="Unassembled WGS sequence"/>
</dbReference>
<dbReference type="STRING" id="404692.A0A0J6YPJ4"/>
<dbReference type="Gene3D" id="1.20.1050.10">
    <property type="match status" value="1"/>
</dbReference>
<organism evidence="2 3">
    <name type="scientific">Coccidioides immitis RMSCC 2394</name>
    <dbReference type="NCBI Taxonomy" id="404692"/>
    <lineage>
        <taxon>Eukaryota</taxon>
        <taxon>Fungi</taxon>
        <taxon>Dikarya</taxon>
        <taxon>Ascomycota</taxon>
        <taxon>Pezizomycotina</taxon>
        <taxon>Eurotiomycetes</taxon>
        <taxon>Eurotiomycetidae</taxon>
        <taxon>Onygenales</taxon>
        <taxon>Onygenaceae</taxon>
        <taxon>Coccidioides</taxon>
    </lineage>
</organism>
<gene>
    <name evidence="2" type="ORF">CIRG_08800</name>
</gene>
<dbReference type="AlphaFoldDB" id="A0A0J6YPJ4"/>
<sequence>MAGEDKVHFFDITSINEGPLKAWSPNTFRTRLVLNFKRIPYTQSFLSYPDIAPTLQSLSVPPVTKQYVPYALPAIIHKPSLSAKNPTHFAISDSLQIALHLESAFPAPEYPSLFPTPASYPLAMAVLKLMTEIMAKQSPIGLPKVPAYLDPRGQEYFNRTRAQLFGKPLPELAARGDELERVWEAVTEILSTLGTMLRGEPGKQKTGPFFEGDKAGYADLLVAAFMVWYSRNDRNDWERIMSVGEGEFQRLWDACLPWLDGQGEEIEWEVPKA</sequence>
<dbReference type="Pfam" id="PF22041">
    <property type="entry name" value="GST_C_7"/>
    <property type="match status" value="1"/>
</dbReference>
<evidence type="ECO:0000313" key="2">
    <source>
        <dbReference type="EMBL" id="KMP09119.1"/>
    </source>
</evidence>
<dbReference type="SUPFAM" id="SSF47616">
    <property type="entry name" value="GST C-terminal domain-like"/>
    <property type="match status" value="1"/>
</dbReference>
<dbReference type="OrthoDB" id="4951845at2759"/>
<proteinExistence type="predicted"/>
<accession>A0A0J6YPJ4</accession>
<dbReference type="InterPro" id="IPR036282">
    <property type="entry name" value="Glutathione-S-Trfase_C_sf"/>
</dbReference>
<evidence type="ECO:0000259" key="1">
    <source>
        <dbReference type="Pfam" id="PF22041"/>
    </source>
</evidence>
<name>A0A0J6YPJ4_COCIT</name>
<dbReference type="Gene3D" id="3.40.30.10">
    <property type="entry name" value="Glutaredoxin"/>
    <property type="match status" value="1"/>
</dbReference>
<dbReference type="EMBL" id="DS028098">
    <property type="protein sequence ID" value="KMP09119.1"/>
    <property type="molecule type" value="Genomic_DNA"/>
</dbReference>
<protein>
    <recommendedName>
        <fullName evidence="1">Glutathione S-transferase UstS-like C-terminal domain-containing protein</fullName>
    </recommendedName>
</protein>
<reference evidence="3" key="1">
    <citation type="journal article" date="2010" name="Genome Res.">
        <title>Population genomic sequencing of Coccidioides fungi reveals recent hybridization and transposon control.</title>
        <authorList>
            <person name="Neafsey D.E."/>
            <person name="Barker B.M."/>
            <person name="Sharpton T.J."/>
            <person name="Stajich J.E."/>
            <person name="Park D.J."/>
            <person name="Whiston E."/>
            <person name="Hung C.-Y."/>
            <person name="McMahan C."/>
            <person name="White J."/>
            <person name="Sykes S."/>
            <person name="Heiman D."/>
            <person name="Young S."/>
            <person name="Zeng Q."/>
            <person name="Abouelleil A."/>
            <person name="Aftuck L."/>
            <person name="Bessette D."/>
            <person name="Brown A."/>
            <person name="FitzGerald M."/>
            <person name="Lui A."/>
            <person name="Macdonald J.P."/>
            <person name="Priest M."/>
            <person name="Orbach M.J."/>
            <person name="Galgiani J.N."/>
            <person name="Kirkland T.N."/>
            <person name="Cole G.T."/>
            <person name="Birren B.W."/>
            <person name="Henn M.R."/>
            <person name="Taylor J.W."/>
            <person name="Rounsley S.D."/>
        </authorList>
    </citation>
    <scope>NUCLEOTIDE SEQUENCE [LARGE SCALE GENOMIC DNA]</scope>
    <source>
        <strain evidence="3">RMSCC 2394</strain>
    </source>
</reference>
<feature type="domain" description="Glutathione S-transferase UstS-like C-terminal" evidence="1">
    <location>
        <begin position="130"/>
        <end position="258"/>
    </location>
</feature>